<protein>
    <submittedName>
        <fullName evidence="2">Uncharacterized protein</fullName>
    </submittedName>
</protein>
<keyword evidence="3" id="KW-1185">Reference proteome</keyword>
<dbReference type="AlphaFoldDB" id="B4CX73"/>
<reference evidence="2 3" key="1">
    <citation type="journal article" date="2011" name="J. Bacteriol.">
        <title>Genome sequence of Chthoniobacter flavus Ellin428, an aerobic heterotrophic soil bacterium.</title>
        <authorList>
            <person name="Kant R."/>
            <person name="van Passel M.W."/>
            <person name="Palva A."/>
            <person name="Lucas S."/>
            <person name="Lapidus A."/>
            <person name="Glavina Del Rio T."/>
            <person name="Dalin E."/>
            <person name="Tice H."/>
            <person name="Bruce D."/>
            <person name="Goodwin L."/>
            <person name="Pitluck S."/>
            <person name="Larimer F.W."/>
            <person name="Land M.L."/>
            <person name="Hauser L."/>
            <person name="Sangwan P."/>
            <person name="de Vos W.M."/>
            <person name="Janssen P.H."/>
            <person name="Smidt H."/>
        </authorList>
    </citation>
    <scope>NUCLEOTIDE SEQUENCE [LARGE SCALE GENOMIC DNA]</scope>
    <source>
        <strain evidence="2 3">Ellin428</strain>
    </source>
</reference>
<sequence length="46" mass="4966">MDLCWEREGEDEGGIDSNHGGNSGFLPVAKTRYTRNGASHGGDEWG</sequence>
<dbReference type="Proteomes" id="UP000005824">
    <property type="component" value="Unassembled WGS sequence"/>
</dbReference>
<evidence type="ECO:0000313" key="2">
    <source>
        <dbReference type="EMBL" id="EDY20871.1"/>
    </source>
</evidence>
<dbReference type="STRING" id="497964.CfE428DRAFT_1164"/>
<gene>
    <name evidence="2" type="ORF">CfE428DRAFT_1164</name>
</gene>
<feature type="region of interest" description="Disordered" evidence="1">
    <location>
        <begin position="1"/>
        <end position="46"/>
    </location>
</feature>
<proteinExistence type="predicted"/>
<comment type="caution">
    <text evidence="2">The sequence shown here is derived from an EMBL/GenBank/DDBJ whole genome shotgun (WGS) entry which is preliminary data.</text>
</comment>
<dbReference type="InParanoid" id="B4CX73"/>
<name>B4CX73_9BACT</name>
<dbReference type="EMBL" id="ABVL01000003">
    <property type="protein sequence ID" value="EDY20871.1"/>
    <property type="molecule type" value="Genomic_DNA"/>
</dbReference>
<evidence type="ECO:0000313" key="3">
    <source>
        <dbReference type="Proteomes" id="UP000005824"/>
    </source>
</evidence>
<evidence type="ECO:0000256" key="1">
    <source>
        <dbReference type="SAM" id="MobiDB-lite"/>
    </source>
</evidence>
<accession>B4CX73</accession>
<organism evidence="2 3">
    <name type="scientific">Chthoniobacter flavus Ellin428</name>
    <dbReference type="NCBI Taxonomy" id="497964"/>
    <lineage>
        <taxon>Bacteria</taxon>
        <taxon>Pseudomonadati</taxon>
        <taxon>Verrucomicrobiota</taxon>
        <taxon>Spartobacteria</taxon>
        <taxon>Chthoniobacterales</taxon>
        <taxon>Chthoniobacteraceae</taxon>
        <taxon>Chthoniobacter</taxon>
    </lineage>
</organism>